<protein>
    <recommendedName>
        <fullName evidence="3">beta-N-acetylhexosaminidase</fullName>
        <ecNumber evidence="3">3.2.1.52</ecNumber>
    </recommendedName>
</protein>
<keyword evidence="7" id="KW-0326">Glycosidase</keyword>
<evidence type="ECO:0000256" key="5">
    <source>
        <dbReference type="ARBA" id="ARBA00022801"/>
    </source>
</evidence>
<dbReference type="PANTHER" id="PTHR22600">
    <property type="entry name" value="BETA-HEXOSAMINIDASE"/>
    <property type="match status" value="1"/>
</dbReference>
<dbReference type="SUPFAM" id="SSF51445">
    <property type="entry name" value="(Trans)glycosidases"/>
    <property type="match status" value="1"/>
</dbReference>
<reference evidence="12" key="1">
    <citation type="journal article" date="2018" name="Nat. Microbiol.">
        <title>Leveraging single-cell genomics to expand the fungal tree of life.</title>
        <authorList>
            <person name="Ahrendt S.R."/>
            <person name="Quandt C.A."/>
            <person name="Ciobanu D."/>
            <person name="Clum A."/>
            <person name="Salamov A."/>
            <person name="Andreopoulos B."/>
            <person name="Cheng J.F."/>
            <person name="Woyke T."/>
            <person name="Pelin A."/>
            <person name="Henrissat B."/>
            <person name="Reynolds N.K."/>
            <person name="Benny G.L."/>
            <person name="Smith M.E."/>
            <person name="James T.Y."/>
            <person name="Grigoriev I.V."/>
        </authorList>
    </citation>
    <scope>NUCLEOTIDE SEQUENCE [LARGE SCALE GENOMIC DNA]</scope>
</reference>
<dbReference type="PANTHER" id="PTHR22600:SF26">
    <property type="entry name" value="BETA-N-ACETYLHEXOSAMINIDASE"/>
    <property type="match status" value="1"/>
</dbReference>
<keyword evidence="12" id="KW-1185">Reference proteome</keyword>
<dbReference type="FunFam" id="3.20.20.80:FF:000063">
    <property type="entry name" value="Beta-hexosaminidase"/>
    <property type="match status" value="1"/>
</dbReference>
<dbReference type="InterPro" id="IPR015883">
    <property type="entry name" value="Glyco_hydro_20_cat"/>
</dbReference>
<keyword evidence="6" id="KW-0325">Glycoprotein</keyword>
<organism evidence="11 12">
    <name type="scientific">Piptocephalis cylindrospora</name>
    <dbReference type="NCBI Taxonomy" id="1907219"/>
    <lineage>
        <taxon>Eukaryota</taxon>
        <taxon>Fungi</taxon>
        <taxon>Fungi incertae sedis</taxon>
        <taxon>Zoopagomycota</taxon>
        <taxon>Zoopagomycotina</taxon>
        <taxon>Zoopagomycetes</taxon>
        <taxon>Zoopagales</taxon>
        <taxon>Piptocephalidaceae</taxon>
        <taxon>Piptocephalis</taxon>
    </lineage>
</organism>
<name>A0A4P9Y6G2_9FUNG</name>
<evidence type="ECO:0000256" key="6">
    <source>
        <dbReference type="ARBA" id="ARBA00023180"/>
    </source>
</evidence>
<dbReference type="CDD" id="cd06562">
    <property type="entry name" value="GH20_HexA_HexB-like"/>
    <property type="match status" value="1"/>
</dbReference>
<feature type="domain" description="Glycoside hydrolase family 20 catalytic" evidence="9">
    <location>
        <begin position="88"/>
        <end position="423"/>
    </location>
</feature>
<dbReference type="InterPro" id="IPR029019">
    <property type="entry name" value="HEX_eukaryotic_N"/>
</dbReference>
<dbReference type="GO" id="GO:0016020">
    <property type="term" value="C:membrane"/>
    <property type="evidence" value="ECO:0007669"/>
    <property type="project" value="TreeGrafter"/>
</dbReference>
<evidence type="ECO:0000256" key="7">
    <source>
        <dbReference type="ARBA" id="ARBA00023295"/>
    </source>
</evidence>
<comment type="catalytic activity">
    <reaction evidence="1">
        <text>Hydrolysis of terminal non-reducing N-acetyl-D-hexosamine residues in N-acetyl-beta-D-hexosaminides.</text>
        <dbReference type="EC" id="3.2.1.52"/>
    </reaction>
</comment>
<evidence type="ECO:0000313" key="12">
    <source>
        <dbReference type="Proteomes" id="UP000267251"/>
    </source>
</evidence>
<sequence>MGLPVVTEVRIHVQDPSLSLDMEVDEGYHLDIPNVSGGSGHALIQAQGVYGAIRAMETLSMLGVQGPDAADPVILPHTPYRIIDRPRYPHRGLMLDTSRSYFPVSDLLRTLDAMAWSKLNVFHWHIIDSQSFPLASEVLPQLAQNGAYSPESIYTRKDVERVVAYARLRGIRVIPEFDAPGHTYIWSASFPDLITCPNVQPNWPDVSAEPPSGQLNLIKKESLELMQKLLSEQAQWFPDTYLHIGADEVNTKCYEQDTSIAAYLHRTGMTVVDLIHRWITQYQTIVGNLGKKVVAWEESVLEYGLTPPPKDTLIQVWKGAKNVGSVIEKGLRVLTSPSDYWYLDCGRGEWLAGPGGGTSWCDPFKDWMRIYSYDPLANLTNPSTHPQVMGGEVAMWSEMTDPVNLDTVVWPRASAAAEILWSGKTDLTGKVRSTAQALPRILALRRRMVRRGIRADMVQMEWCERNPGQCALYPWE</sequence>
<evidence type="ECO:0000256" key="3">
    <source>
        <dbReference type="ARBA" id="ARBA00012663"/>
    </source>
</evidence>
<dbReference type="InterPro" id="IPR025705">
    <property type="entry name" value="Beta_hexosaminidase_sua/sub"/>
</dbReference>
<proteinExistence type="inferred from homology"/>
<dbReference type="OrthoDB" id="428480at2759"/>
<evidence type="ECO:0000259" key="10">
    <source>
        <dbReference type="Pfam" id="PF14845"/>
    </source>
</evidence>
<keyword evidence="4" id="KW-0732">Signal</keyword>
<dbReference type="PRINTS" id="PR00738">
    <property type="entry name" value="GLHYDRLASE20"/>
</dbReference>
<dbReference type="Pfam" id="PF14845">
    <property type="entry name" value="Glycohydro_20b2"/>
    <property type="match status" value="1"/>
</dbReference>
<dbReference type="InterPro" id="IPR029018">
    <property type="entry name" value="Hex-like_dom2"/>
</dbReference>
<evidence type="ECO:0000256" key="1">
    <source>
        <dbReference type="ARBA" id="ARBA00001231"/>
    </source>
</evidence>
<evidence type="ECO:0000256" key="4">
    <source>
        <dbReference type="ARBA" id="ARBA00022729"/>
    </source>
</evidence>
<feature type="active site" description="Proton donor" evidence="8">
    <location>
        <position position="248"/>
    </location>
</feature>
<dbReference type="Pfam" id="PF00728">
    <property type="entry name" value="Glyco_hydro_20"/>
    <property type="match status" value="1"/>
</dbReference>
<accession>A0A4P9Y6G2</accession>
<comment type="similarity">
    <text evidence="2">Belongs to the glycosyl hydrolase 20 family.</text>
</comment>
<keyword evidence="5 11" id="KW-0378">Hydrolase</keyword>
<feature type="domain" description="Beta-hexosaminidase eukaryotic type N-terminal" evidence="10">
    <location>
        <begin position="6"/>
        <end position="60"/>
    </location>
</feature>
<dbReference type="SUPFAM" id="SSF55545">
    <property type="entry name" value="beta-N-acetylhexosaminidase-like domain"/>
    <property type="match status" value="1"/>
</dbReference>
<dbReference type="GO" id="GO:0004563">
    <property type="term" value="F:beta-N-acetylhexosaminidase activity"/>
    <property type="evidence" value="ECO:0007669"/>
    <property type="project" value="UniProtKB-EC"/>
</dbReference>
<dbReference type="EC" id="3.2.1.52" evidence="3"/>
<evidence type="ECO:0000256" key="8">
    <source>
        <dbReference type="PIRSR" id="PIRSR001093-1"/>
    </source>
</evidence>
<dbReference type="PIRSF" id="PIRSF001093">
    <property type="entry name" value="B-hxosamndse_ab_euk"/>
    <property type="match status" value="1"/>
</dbReference>
<gene>
    <name evidence="11" type="ORF">BJ684DRAFT_10061</name>
</gene>
<evidence type="ECO:0000259" key="9">
    <source>
        <dbReference type="Pfam" id="PF00728"/>
    </source>
</evidence>
<dbReference type="GO" id="GO:0005975">
    <property type="term" value="P:carbohydrate metabolic process"/>
    <property type="evidence" value="ECO:0007669"/>
    <property type="project" value="InterPro"/>
</dbReference>
<dbReference type="Gene3D" id="3.20.20.80">
    <property type="entry name" value="Glycosidases"/>
    <property type="match status" value="1"/>
</dbReference>
<dbReference type="AlphaFoldDB" id="A0A4P9Y6G2"/>
<dbReference type="Proteomes" id="UP000267251">
    <property type="component" value="Unassembled WGS sequence"/>
</dbReference>
<dbReference type="EMBL" id="KZ988023">
    <property type="protein sequence ID" value="RKP13430.1"/>
    <property type="molecule type" value="Genomic_DNA"/>
</dbReference>
<evidence type="ECO:0000313" key="11">
    <source>
        <dbReference type="EMBL" id="RKP13430.1"/>
    </source>
</evidence>
<evidence type="ECO:0000256" key="2">
    <source>
        <dbReference type="ARBA" id="ARBA00006285"/>
    </source>
</evidence>
<dbReference type="InterPro" id="IPR017853">
    <property type="entry name" value="GH"/>
</dbReference>
<dbReference type="Gene3D" id="3.30.379.10">
    <property type="entry name" value="Chitobiase/beta-hexosaminidase domain 2-like"/>
    <property type="match status" value="1"/>
</dbReference>
<dbReference type="GO" id="GO:0030203">
    <property type="term" value="P:glycosaminoglycan metabolic process"/>
    <property type="evidence" value="ECO:0007669"/>
    <property type="project" value="TreeGrafter"/>
</dbReference>